<protein>
    <submittedName>
        <fullName evidence="1">Uncharacterized protein</fullName>
    </submittedName>
</protein>
<evidence type="ECO:0000313" key="2">
    <source>
        <dbReference type="Proteomes" id="UP000029643"/>
    </source>
</evidence>
<organism evidence="1 2">
    <name type="scientific">Algibacter lectus</name>
    <dbReference type="NCBI Taxonomy" id="221126"/>
    <lineage>
        <taxon>Bacteria</taxon>
        <taxon>Pseudomonadati</taxon>
        <taxon>Bacteroidota</taxon>
        <taxon>Flavobacteriia</taxon>
        <taxon>Flavobacteriales</taxon>
        <taxon>Flavobacteriaceae</taxon>
        <taxon>Algibacter</taxon>
    </lineage>
</organism>
<reference evidence="1 2" key="1">
    <citation type="journal article" date="2014" name="Genome Announc.">
        <title>Draft Genome Sequences of Marine Flavobacterium Algibacter lectus Strains SS8 and NR4.</title>
        <authorList>
            <person name="Takatani N."/>
            <person name="Nakanishi M."/>
            <person name="Meirelles P."/>
            <person name="Mino S."/>
            <person name="Suda W."/>
            <person name="Oshima K."/>
            <person name="Hattori M."/>
            <person name="Ohkuma M."/>
            <person name="Hosokawa M."/>
            <person name="Miyashita K."/>
            <person name="Thompson F.L."/>
            <person name="Niwa A."/>
            <person name="Sawabe T."/>
            <person name="Sawabe T."/>
        </authorList>
    </citation>
    <scope>NUCLEOTIDE SEQUENCE [LARGE SCALE GENOMIC DNA]</scope>
    <source>
        <strain evidence="2">JCM19274</strain>
    </source>
</reference>
<dbReference type="Proteomes" id="UP000029643">
    <property type="component" value="Unassembled WGS sequence"/>
</dbReference>
<evidence type="ECO:0000313" key="1">
    <source>
        <dbReference type="EMBL" id="GAL82634.1"/>
    </source>
</evidence>
<dbReference type="STRING" id="221126.SAMN04489722_101425"/>
<dbReference type="EMBL" id="BBNU01000038">
    <property type="protein sequence ID" value="GAL82634.1"/>
    <property type="molecule type" value="Genomic_DNA"/>
</dbReference>
<sequence>MYGKNIKHIEVKKGFMTDLSITKGILQCIEIILTPSENQTLKPYEWDYLNENLLSILKKQAVNIFPYKIVIKEL</sequence>
<proteinExistence type="predicted"/>
<dbReference type="AlphaFoldDB" id="A0A090X2H8"/>
<name>A0A090X2H8_9FLAO</name>
<accession>A0A090X2H8</accession>
<gene>
    <name evidence="1" type="ORF">JCM19274_218</name>
</gene>
<comment type="caution">
    <text evidence="1">The sequence shown here is derived from an EMBL/GenBank/DDBJ whole genome shotgun (WGS) entry which is preliminary data.</text>
</comment>